<keyword evidence="3 6" id="KW-0812">Transmembrane</keyword>
<dbReference type="PANTHER" id="PTHR45649:SF2">
    <property type="entry name" value="ACID PERMEASE, PUTATIVE-RELATED"/>
    <property type="match status" value="1"/>
</dbReference>
<dbReference type="HOGENOM" id="CLU_2378350_0_0_1"/>
<feature type="transmembrane region" description="Helical" evidence="6">
    <location>
        <begin position="26"/>
        <end position="46"/>
    </location>
</feature>
<evidence type="ECO:0000313" key="7">
    <source>
        <dbReference type="EMBL" id="EMD94937.1"/>
    </source>
</evidence>
<evidence type="ECO:0000256" key="6">
    <source>
        <dbReference type="SAM" id="Phobius"/>
    </source>
</evidence>
<evidence type="ECO:0000313" key="8">
    <source>
        <dbReference type="Proteomes" id="UP000016936"/>
    </source>
</evidence>
<keyword evidence="4 6" id="KW-1133">Transmembrane helix</keyword>
<proteinExistence type="predicted"/>
<dbReference type="PANTHER" id="PTHR45649">
    <property type="entry name" value="AMINO-ACID PERMEASE BAT1"/>
    <property type="match status" value="1"/>
</dbReference>
<reference evidence="8" key="2">
    <citation type="journal article" date="2013" name="PLoS Genet.">
        <title>Comparative genome structure, secondary metabolite, and effector coding capacity across Cochliobolus pathogens.</title>
        <authorList>
            <person name="Condon B.J."/>
            <person name="Leng Y."/>
            <person name="Wu D."/>
            <person name="Bushley K.E."/>
            <person name="Ohm R.A."/>
            <person name="Otillar R."/>
            <person name="Martin J."/>
            <person name="Schackwitz W."/>
            <person name="Grimwood J."/>
            <person name="MohdZainudin N."/>
            <person name="Xue C."/>
            <person name="Wang R."/>
            <person name="Manning V.A."/>
            <person name="Dhillon B."/>
            <person name="Tu Z.J."/>
            <person name="Steffenson B.J."/>
            <person name="Salamov A."/>
            <person name="Sun H."/>
            <person name="Lowry S."/>
            <person name="LaButti K."/>
            <person name="Han J."/>
            <person name="Copeland A."/>
            <person name="Lindquist E."/>
            <person name="Barry K."/>
            <person name="Schmutz J."/>
            <person name="Baker S.E."/>
            <person name="Ciuffetti L.M."/>
            <person name="Grigoriev I.V."/>
            <person name="Zhong S."/>
            <person name="Turgeon B.G."/>
        </authorList>
    </citation>
    <scope>NUCLEOTIDE SEQUENCE [LARGE SCALE GENOMIC DNA]</scope>
    <source>
        <strain evidence="8">C5 / ATCC 48332 / race O</strain>
    </source>
</reference>
<dbReference type="Proteomes" id="UP000016936">
    <property type="component" value="Unassembled WGS sequence"/>
</dbReference>
<dbReference type="GO" id="GO:0022857">
    <property type="term" value="F:transmembrane transporter activity"/>
    <property type="evidence" value="ECO:0007669"/>
    <property type="project" value="UniProtKB-ARBA"/>
</dbReference>
<comment type="subcellular location">
    <subcellularLocation>
        <location evidence="1">Membrane</location>
        <topology evidence="1">Multi-pass membrane protein</topology>
    </subcellularLocation>
</comment>
<keyword evidence="2" id="KW-0813">Transport</keyword>
<evidence type="ECO:0000256" key="3">
    <source>
        <dbReference type="ARBA" id="ARBA00022692"/>
    </source>
</evidence>
<feature type="non-terminal residue" evidence="7">
    <location>
        <position position="1"/>
    </location>
</feature>
<gene>
    <name evidence="7" type="ORF">COCHEDRAFT_1091838</name>
</gene>
<evidence type="ECO:0000256" key="5">
    <source>
        <dbReference type="ARBA" id="ARBA00023136"/>
    </source>
</evidence>
<organism evidence="7 8">
    <name type="scientific">Cochliobolus heterostrophus (strain C5 / ATCC 48332 / race O)</name>
    <name type="common">Southern corn leaf blight fungus</name>
    <name type="synonym">Bipolaris maydis</name>
    <dbReference type="NCBI Taxonomy" id="701091"/>
    <lineage>
        <taxon>Eukaryota</taxon>
        <taxon>Fungi</taxon>
        <taxon>Dikarya</taxon>
        <taxon>Ascomycota</taxon>
        <taxon>Pezizomycotina</taxon>
        <taxon>Dothideomycetes</taxon>
        <taxon>Pleosporomycetidae</taxon>
        <taxon>Pleosporales</taxon>
        <taxon>Pleosporineae</taxon>
        <taxon>Pleosporaceae</taxon>
        <taxon>Bipolaris</taxon>
    </lineage>
</organism>
<dbReference type="GO" id="GO:0016020">
    <property type="term" value="C:membrane"/>
    <property type="evidence" value="ECO:0007669"/>
    <property type="project" value="UniProtKB-SubCell"/>
</dbReference>
<name>M2V4M3_COCH5</name>
<protein>
    <recommendedName>
        <fullName evidence="9">Amino acid permease/ SLC12A domain-containing protein</fullName>
    </recommendedName>
</protein>
<keyword evidence="5 6" id="KW-0472">Membrane</keyword>
<evidence type="ECO:0008006" key="9">
    <source>
        <dbReference type="Google" id="ProtNLM"/>
    </source>
</evidence>
<keyword evidence="8" id="KW-1185">Reference proteome</keyword>
<evidence type="ECO:0000256" key="1">
    <source>
        <dbReference type="ARBA" id="ARBA00004141"/>
    </source>
</evidence>
<dbReference type="EMBL" id="KB445571">
    <property type="protein sequence ID" value="EMD94937.1"/>
    <property type="molecule type" value="Genomic_DNA"/>
</dbReference>
<dbReference type="AlphaFoldDB" id="M2V4M3"/>
<evidence type="ECO:0000256" key="4">
    <source>
        <dbReference type="ARBA" id="ARBA00022989"/>
    </source>
</evidence>
<feature type="transmembrane region" description="Helical" evidence="6">
    <location>
        <begin position="58"/>
        <end position="79"/>
    </location>
</feature>
<evidence type="ECO:0000256" key="2">
    <source>
        <dbReference type="ARBA" id="ARBA00022448"/>
    </source>
</evidence>
<sequence>IVISCMLRRRLLGEPLLSSRFNLSRAGILVNFCAISYNALAIVFLAFPEAPHPSLVNMNWSCLMVGVLFGVATVHYFFFGRCTYKGPVEYVKKSV</sequence>
<reference evidence="7 8" key="1">
    <citation type="journal article" date="2012" name="PLoS Pathog.">
        <title>Diverse lifestyles and strategies of plant pathogenesis encoded in the genomes of eighteen Dothideomycetes fungi.</title>
        <authorList>
            <person name="Ohm R.A."/>
            <person name="Feau N."/>
            <person name="Henrissat B."/>
            <person name="Schoch C.L."/>
            <person name="Horwitz B.A."/>
            <person name="Barry K.W."/>
            <person name="Condon B.J."/>
            <person name="Copeland A.C."/>
            <person name="Dhillon B."/>
            <person name="Glaser F."/>
            <person name="Hesse C.N."/>
            <person name="Kosti I."/>
            <person name="LaButti K."/>
            <person name="Lindquist E.A."/>
            <person name="Lucas S."/>
            <person name="Salamov A.A."/>
            <person name="Bradshaw R.E."/>
            <person name="Ciuffetti L."/>
            <person name="Hamelin R.C."/>
            <person name="Kema G.H.J."/>
            <person name="Lawrence C."/>
            <person name="Scott J.A."/>
            <person name="Spatafora J.W."/>
            <person name="Turgeon B.G."/>
            <person name="de Wit P.J.G.M."/>
            <person name="Zhong S."/>
            <person name="Goodwin S.B."/>
            <person name="Grigoriev I.V."/>
        </authorList>
    </citation>
    <scope>NUCLEOTIDE SEQUENCE [LARGE SCALE GENOMIC DNA]</scope>
    <source>
        <strain evidence="8">C5 / ATCC 48332 / race O</strain>
    </source>
</reference>
<accession>M2V4M3</accession>